<evidence type="ECO:0000259" key="3">
    <source>
        <dbReference type="PROSITE" id="PS50532"/>
    </source>
</evidence>
<protein>
    <submittedName>
        <fullName evidence="5">IS21 family transposase</fullName>
    </submittedName>
</protein>
<evidence type="ECO:0000259" key="4">
    <source>
        <dbReference type="PROSITE" id="PS50994"/>
    </source>
</evidence>
<evidence type="ECO:0000313" key="6">
    <source>
        <dbReference type="Proteomes" id="UP000288178"/>
    </source>
</evidence>
<organism evidence="5 6">
    <name type="scientific">Rubrivivax albus</name>
    <dbReference type="NCBI Taxonomy" id="2499835"/>
    <lineage>
        <taxon>Bacteria</taxon>
        <taxon>Pseudomonadati</taxon>
        <taxon>Pseudomonadota</taxon>
        <taxon>Betaproteobacteria</taxon>
        <taxon>Burkholderiales</taxon>
        <taxon>Sphaerotilaceae</taxon>
        <taxon>Rubrivivax</taxon>
    </lineage>
</organism>
<dbReference type="InterPro" id="IPR054353">
    <property type="entry name" value="IstA-like_C"/>
</dbReference>
<dbReference type="InterPro" id="IPR017895">
    <property type="entry name" value="HTH_IS408/IS1162_type"/>
</dbReference>
<dbReference type="PANTHER" id="PTHR35004">
    <property type="entry name" value="TRANSPOSASE RV3428C-RELATED"/>
    <property type="match status" value="1"/>
</dbReference>
<sequence length="512" mass="57529">MPTPRITMRQLRQTLRLHLEARLSLRECARVLGISKTTVGAIVSMARVAGVDWSVAQGLSDDELEARVYRPAVPRSSRHLEPDFALIHQELRRPGVTLQLLWEEYQRGNDLAYKYTAYCVKYRAWAAGLKRSMRQTHIAGEKLFVDYAGQTMPVVDAATGEIRRAQIFVAVLGASNYTYACATWQQTAADWVGAIIDTLEFIGGVPRLIVPDQPRALIARPDSYDPVPGRLVQEFSSHYDVAVLPARPGRPRDKPKVEVGVQVVERWILARLRNRRFFSLAELNAAIAELLAELNQRPFKKLPGCRHSAFLALEQGELRALPATRMPIARFKRARVNIDYHVELDAHYYSVPHRLVGAEVELRITATTVEVLAGGARVAVHRLSALPGRHTTLAEHMPASHRAHREWSPAKLIAWGERIGVATAAVVRWQMEHRPHPEQGYRACLGMQRLAREFTPARLEAACTRAMAIRSPNLRSVTSILRSGLDRQPAPPKPVQASLPLHENLRGPDYYH</sequence>
<evidence type="ECO:0000256" key="1">
    <source>
        <dbReference type="ARBA" id="ARBA00009277"/>
    </source>
</evidence>
<feature type="domain" description="HTH IS408-type" evidence="3">
    <location>
        <begin position="11"/>
        <end position="91"/>
    </location>
</feature>
<dbReference type="Gene3D" id="3.30.420.10">
    <property type="entry name" value="Ribonuclease H-like superfamily/Ribonuclease H"/>
    <property type="match status" value="1"/>
</dbReference>
<dbReference type="AlphaFoldDB" id="A0A3S2TXV1"/>
<feature type="region of interest" description="Disordered" evidence="2">
    <location>
        <begin position="484"/>
        <end position="512"/>
    </location>
</feature>
<name>A0A3S2TXV1_9BURK</name>
<dbReference type="PROSITE" id="PS50994">
    <property type="entry name" value="INTEGRASE"/>
    <property type="match status" value="1"/>
</dbReference>
<feature type="domain" description="Integrase catalytic" evidence="4">
    <location>
        <begin position="131"/>
        <end position="315"/>
    </location>
</feature>
<dbReference type="Pfam" id="PF22483">
    <property type="entry name" value="Mu-transpos_C_2"/>
    <property type="match status" value="1"/>
</dbReference>
<keyword evidence="6" id="KW-1185">Reference proteome</keyword>
<comment type="caution">
    <text evidence="5">The sequence shown here is derived from an EMBL/GenBank/DDBJ whole genome shotgun (WGS) entry which is preliminary data.</text>
</comment>
<dbReference type="InterPro" id="IPR001584">
    <property type="entry name" value="Integrase_cat-core"/>
</dbReference>
<dbReference type="InterPro" id="IPR012337">
    <property type="entry name" value="RNaseH-like_sf"/>
</dbReference>
<dbReference type="InterPro" id="IPR036397">
    <property type="entry name" value="RNaseH_sf"/>
</dbReference>
<comment type="similarity">
    <text evidence="1">Belongs to the transposase IS21/IS408/IS1162 family.</text>
</comment>
<dbReference type="NCBIfam" id="NF033546">
    <property type="entry name" value="transpos_IS21"/>
    <property type="match status" value="1"/>
</dbReference>
<dbReference type="PANTHER" id="PTHR35004:SF8">
    <property type="entry name" value="TRANSPOSASE RV3428C-RELATED"/>
    <property type="match status" value="1"/>
</dbReference>
<accession>A0A3S2TXV1</accession>
<feature type="compositionally biased region" description="Basic and acidic residues" evidence="2">
    <location>
        <begin position="503"/>
        <end position="512"/>
    </location>
</feature>
<dbReference type="GO" id="GO:0015074">
    <property type="term" value="P:DNA integration"/>
    <property type="evidence" value="ECO:0007669"/>
    <property type="project" value="InterPro"/>
</dbReference>
<dbReference type="SUPFAM" id="SSF53098">
    <property type="entry name" value="Ribonuclease H-like"/>
    <property type="match status" value="1"/>
</dbReference>
<dbReference type="PROSITE" id="PS50532">
    <property type="entry name" value="HTH_IS408"/>
    <property type="match status" value="1"/>
</dbReference>
<proteinExistence type="inferred from homology"/>
<dbReference type="GO" id="GO:0003676">
    <property type="term" value="F:nucleic acid binding"/>
    <property type="evidence" value="ECO:0007669"/>
    <property type="project" value="InterPro"/>
</dbReference>
<dbReference type="EMBL" id="SACT01000029">
    <property type="protein sequence ID" value="RVT46810.1"/>
    <property type="molecule type" value="Genomic_DNA"/>
</dbReference>
<dbReference type="RefSeq" id="WP_128201747.1">
    <property type="nucleotide sequence ID" value="NZ_SACT01000029.1"/>
</dbReference>
<gene>
    <name evidence="5" type="ORF">ENE75_24570</name>
</gene>
<dbReference type="Proteomes" id="UP000288178">
    <property type="component" value="Unassembled WGS sequence"/>
</dbReference>
<reference evidence="5 6" key="1">
    <citation type="submission" date="2019-01" db="EMBL/GenBank/DDBJ databases">
        <authorList>
            <person name="Chen W.-M."/>
        </authorList>
    </citation>
    <scope>NUCLEOTIDE SEQUENCE [LARGE SCALE GENOMIC DNA]</scope>
    <source>
        <strain evidence="5 6">ICH-3</strain>
    </source>
</reference>
<evidence type="ECO:0000256" key="2">
    <source>
        <dbReference type="SAM" id="MobiDB-lite"/>
    </source>
</evidence>
<evidence type="ECO:0000313" key="5">
    <source>
        <dbReference type="EMBL" id="RVT46810.1"/>
    </source>
</evidence>
<dbReference type="OrthoDB" id="2065409at2"/>